<keyword evidence="2" id="KW-1133">Transmembrane helix</keyword>
<dbReference type="EMBL" id="ASPP01027770">
    <property type="protein sequence ID" value="ETO05796.1"/>
    <property type="molecule type" value="Genomic_DNA"/>
</dbReference>
<evidence type="ECO:0000313" key="4">
    <source>
        <dbReference type="Proteomes" id="UP000023152"/>
    </source>
</evidence>
<dbReference type="Proteomes" id="UP000023152">
    <property type="component" value="Unassembled WGS sequence"/>
</dbReference>
<keyword evidence="2" id="KW-0472">Membrane</keyword>
<keyword evidence="2" id="KW-0812">Transmembrane</keyword>
<dbReference type="AlphaFoldDB" id="X6LWQ9"/>
<evidence type="ECO:0008006" key="5">
    <source>
        <dbReference type="Google" id="ProtNLM"/>
    </source>
</evidence>
<keyword evidence="4" id="KW-1185">Reference proteome</keyword>
<organism evidence="3 4">
    <name type="scientific">Reticulomyxa filosa</name>
    <dbReference type="NCBI Taxonomy" id="46433"/>
    <lineage>
        <taxon>Eukaryota</taxon>
        <taxon>Sar</taxon>
        <taxon>Rhizaria</taxon>
        <taxon>Retaria</taxon>
        <taxon>Foraminifera</taxon>
        <taxon>Monothalamids</taxon>
        <taxon>Reticulomyxidae</taxon>
        <taxon>Reticulomyxa</taxon>
    </lineage>
</organism>
<feature type="transmembrane region" description="Helical" evidence="2">
    <location>
        <begin position="44"/>
        <end position="63"/>
    </location>
</feature>
<sequence>MTRKIFYYCKKFRRSLFTQKNEVFSVTFEQKEFCKIFKIILKKLYVLLLIKLFSQGKLVQLFMSIMKCVLLKMPAIHYPTTIRKNDRGVTSLIKNLKNEIDDNTKRMREKDTRLIELQQQLRELSEDKSEMQRNLKYLNEQAGSVTEIGSKLDSGFAKLNEDKIQLKHKVQEWKQKYETLEKGSKEDVQIEKLKYDDTHNKLNELTKIILCCCHVDFEVKKKYLKLQNRVTPKFVDKQNCFN</sequence>
<name>X6LWQ9_RETFI</name>
<comment type="caution">
    <text evidence="3">The sequence shown here is derived from an EMBL/GenBank/DDBJ whole genome shotgun (WGS) entry which is preliminary data.</text>
</comment>
<protein>
    <recommendedName>
        <fullName evidence="5">Viral A-type inclusion protein</fullName>
    </recommendedName>
</protein>
<evidence type="ECO:0000256" key="2">
    <source>
        <dbReference type="SAM" id="Phobius"/>
    </source>
</evidence>
<feature type="coiled-coil region" evidence="1">
    <location>
        <begin position="93"/>
        <end position="183"/>
    </location>
</feature>
<proteinExistence type="predicted"/>
<accession>X6LWQ9</accession>
<keyword evidence="1" id="KW-0175">Coiled coil</keyword>
<reference evidence="3 4" key="1">
    <citation type="journal article" date="2013" name="Curr. Biol.">
        <title>The Genome of the Foraminiferan Reticulomyxa filosa.</title>
        <authorList>
            <person name="Glockner G."/>
            <person name="Hulsmann N."/>
            <person name="Schleicher M."/>
            <person name="Noegel A.A."/>
            <person name="Eichinger L."/>
            <person name="Gallinger C."/>
            <person name="Pawlowski J."/>
            <person name="Sierra R."/>
            <person name="Euteneuer U."/>
            <person name="Pillet L."/>
            <person name="Moustafa A."/>
            <person name="Platzer M."/>
            <person name="Groth M."/>
            <person name="Szafranski K."/>
            <person name="Schliwa M."/>
        </authorList>
    </citation>
    <scope>NUCLEOTIDE SEQUENCE [LARGE SCALE GENOMIC DNA]</scope>
</reference>
<gene>
    <name evidence="3" type="ORF">RFI_31600</name>
</gene>
<evidence type="ECO:0000313" key="3">
    <source>
        <dbReference type="EMBL" id="ETO05796.1"/>
    </source>
</evidence>
<evidence type="ECO:0000256" key="1">
    <source>
        <dbReference type="SAM" id="Coils"/>
    </source>
</evidence>